<dbReference type="EMBL" id="VNIB01000016">
    <property type="protein sequence ID" value="TYO95823.1"/>
    <property type="molecule type" value="Genomic_DNA"/>
</dbReference>
<dbReference type="AlphaFoldDB" id="A0A5D3WGJ7"/>
<dbReference type="InterPro" id="IPR029069">
    <property type="entry name" value="HotDog_dom_sf"/>
</dbReference>
<evidence type="ECO:0000313" key="2">
    <source>
        <dbReference type="Proteomes" id="UP000324159"/>
    </source>
</evidence>
<keyword evidence="2" id="KW-1185">Reference proteome</keyword>
<accession>A0A5D3WGJ7</accession>
<name>A0A5D3WGJ7_9BACT</name>
<reference evidence="1 2" key="1">
    <citation type="submission" date="2019-07" db="EMBL/GenBank/DDBJ databases">
        <title>Genomic Encyclopedia of Type Strains, Phase IV (KMG-IV): sequencing the most valuable type-strain genomes for metagenomic binning, comparative biology and taxonomic classification.</title>
        <authorList>
            <person name="Goeker M."/>
        </authorList>
    </citation>
    <scope>NUCLEOTIDE SEQUENCE [LARGE SCALE GENOMIC DNA]</scope>
    <source>
        <strain evidence="1 2">SS015</strain>
    </source>
</reference>
<dbReference type="SUPFAM" id="SSF54637">
    <property type="entry name" value="Thioesterase/thiol ester dehydrase-isomerase"/>
    <property type="match status" value="1"/>
</dbReference>
<evidence type="ECO:0000313" key="1">
    <source>
        <dbReference type="EMBL" id="TYO95823.1"/>
    </source>
</evidence>
<organism evidence="1 2">
    <name type="scientific">Geothermobacter ehrlichii</name>
    <dbReference type="NCBI Taxonomy" id="213224"/>
    <lineage>
        <taxon>Bacteria</taxon>
        <taxon>Pseudomonadati</taxon>
        <taxon>Thermodesulfobacteriota</taxon>
        <taxon>Desulfuromonadia</taxon>
        <taxon>Desulfuromonadales</taxon>
        <taxon>Geothermobacteraceae</taxon>
        <taxon>Geothermobacter</taxon>
    </lineage>
</organism>
<sequence length="121" mass="13907">MLRLGLNLYGPCLGAGVKVERVSADWLELDVRMRLRWYNRNAMGVHFGGSLYAMVDPHFVLVLMQKLGREYASANSRWLPSGRRRRMAALAGRNLRLLSPMKRARWSPGYIRRFMSVAKSP</sequence>
<dbReference type="Proteomes" id="UP000324159">
    <property type="component" value="Unassembled WGS sequence"/>
</dbReference>
<protein>
    <submittedName>
        <fullName evidence="1">Uncharacterized protein</fullName>
    </submittedName>
</protein>
<dbReference type="RefSeq" id="WP_222862890.1">
    <property type="nucleotide sequence ID" value="NZ_VNIB01000016.1"/>
</dbReference>
<proteinExistence type="predicted"/>
<dbReference type="Gene3D" id="3.10.129.10">
    <property type="entry name" value="Hotdog Thioesterase"/>
    <property type="match status" value="1"/>
</dbReference>
<comment type="caution">
    <text evidence="1">The sequence shown here is derived from an EMBL/GenBank/DDBJ whole genome shotgun (WGS) entry which is preliminary data.</text>
</comment>
<gene>
    <name evidence="1" type="ORF">EDC39_11630</name>
</gene>